<dbReference type="InterPro" id="IPR004107">
    <property type="entry name" value="Integrase_SAM-like_N"/>
</dbReference>
<proteinExistence type="inferred from homology"/>
<feature type="domain" description="Tyr recombinase" evidence="6">
    <location>
        <begin position="169"/>
        <end position="354"/>
    </location>
</feature>
<dbReference type="EMBL" id="PCHA01000018">
    <property type="protein sequence ID" value="PKU95407.1"/>
    <property type="molecule type" value="Genomic_DNA"/>
</dbReference>
<dbReference type="PANTHER" id="PTHR30349">
    <property type="entry name" value="PHAGE INTEGRASE-RELATED"/>
    <property type="match status" value="1"/>
</dbReference>
<evidence type="ECO:0000256" key="3">
    <source>
        <dbReference type="ARBA" id="ARBA00023125"/>
    </source>
</evidence>
<evidence type="ECO:0000256" key="1">
    <source>
        <dbReference type="ARBA" id="ARBA00008857"/>
    </source>
</evidence>
<dbReference type="SUPFAM" id="SSF56349">
    <property type="entry name" value="DNA breaking-rejoining enzymes"/>
    <property type="match status" value="1"/>
</dbReference>
<dbReference type="GO" id="GO:0006310">
    <property type="term" value="P:DNA recombination"/>
    <property type="evidence" value="ECO:0007669"/>
    <property type="project" value="UniProtKB-KW"/>
</dbReference>
<evidence type="ECO:0000313" key="8">
    <source>
        <dbReference type="EMBL" id="PKU95407.1"/>
    </source>
</evidence>
<accession>A0A2N3QTS0</accession>
<dbReference type="GO" id="GO:0003677">
    <property type="term" value="F:DNA binding"/>
    <property type="evidence" value="ECO:0007669"/>
    <property type="project" value="UniProtKB-UniRule"/>
</dbReference>
<keyword evidence="2" id="KW-0229">DNA integration</keyword>
<dbReference type="InterPro" id="IPR002104">
    <property type="entry name" value="Integrase_catalytic"/>
</dbReference>
<keyword evidence="3 5" id="KW-0238">DNA-binding</keyword>
<dbReference type="InterPro" id="IPR010998">
    <property type="entry name" value="Integrase_recombinase_N"/>
</dbReference>
<comment type="caution">
    <text evidence="8">The sequence shown here is derived from an EMBL/GenBank/DDBJ whole genome shotgun (WGS) entry which is preliminary data.</text>
</comment>
<evidence type="ECO:0000256" key="5">
    <source>
        <dbReference type="PROSITE-ProRule" id="PRU01248"/>
    </source>
</evidence>
<dbReference type="RefSeq" id="WP_101430872.1">
    <property type="nucleotide sequence ID" value="NZ_PCHA01000018.1"/>
</dbReference>
<dbReference type="PROSITE" id="PS51898">
    <property type="entry name" value="TYR_RECOMBINASE"/>
    <property type="match status" value="1"/>
</dbReference>
<dbReference type="Proteomes" id="UP000233722">
    <property type="component" value="Unassembled WGS sequence"/>
</dbReference>
<dbReference type="GO" id="GO:0015074">
    <property type="term" value="P:DNA integration"/>
    <property type="evidence" value="ECO:0007669"/>
    <property type="project" value="UniProtKB-KW"/>
</dbReference>
<evidence type="ECO:0000259" key="7">
    <source>
        <dbReference type="PROSITE" id="PS51900"/>
    </source>
</evidence>
<reference evidence="8 9" key="1">
    <citation type="submission" date="2017-10" db="EMBL/GenBank/DDBJ databases">
        <title>Bifidobacterium genomics.</title>
        <authorList>
            <person name="Lugli G.A."/>
            <person name="Milani C."/>
            <person name="Mancabelli L."/>
        </authorList>
    </citation>
    <scope>NUCLEOTIDE SEQUENCE [LARGE SCALE GENOMIC DNA]</scope>
    <source>
        <strain evidence="8 9">1747B</strain>
    </source>
</reference>
<dbReference type="Pfam" id="PF14659">
    <property type="entry name" value="Phage_int_SAM_3"/>
    <property type="match status" value="1"/>
</dbReference>
<dbReference type="InterPro" id="IPR050090">
    <property type="entry name" value="Tyrosine_recombinase_XerCD"/>
</dbReference>
<dbReference type="PANTHER" id="PTHR30349:SF64">
    <property type="entry name" value="PROPHAGE INTEGRASE INTD-RELATED"/>
    <property type="match status" value="1"/>
</dbReference>
<sequence>MVTITGYETKAGRRWEVRYRKPNGRSTRKRGFERRRDAEAWMAEHVVTAIATNSYVAPSAGAMTVGMLWSKYVAAHEGVWKPSHLRTQECAWRVHVSPVFGERRIASIVPSDVQAWVSSMSAGGASASTVLRAFGVLKGIMEMAQRDRLIAHADCVEHIQLPHKPSGKEDRHYLTPEQLVALAAESGSHGLLVLVLGLCGLRWGEASGLRVRDVDVERGVLHVRRTITKVGVDYVDGVPKSWERRDVPVPASLMRRLQAALPHDPDALVFCEADGHALRQQSATPAWGWWSRALERAGLERMTCHDLRHTAASIAVSSGANVKALQRMLGHKSAAMTLDVYADLFDEDLLGVSTRVDERVQSLL</sequence>
<gene>
    <name evidence="8" type="ORF">CQR45_1051</name>
</gene>
<organism evidence="8 9">
    <name type="scientific">Bifidobacterium pseudolongum subsp. globosum</name>
    <dbReference type="NCBI Taxonomy" id="1690"/>
    <lineage>
        <taxon>Bacteria</taxon>
        <taxon>Bacillati</taxon>
        <taxon>Actinomycetota</taxon>
        <taxon>Actinomycetes</taxon>
        <taxon>Bifidobacteriales</taxon>
        <taxon>Bifidobacteriaceae</taxon>
        <taxon>Bifidobacterium</taxon>
    </lineage>
</organism>
<protein>
    <submittedName>
        <fullName evidence="8">Integrase</fullName>
    </submittedName>
</protein>
<dbReference type="Gene3D" id="1.10.443.10">
    <property type="entry name" value="Intergrase catalytic core"/>
    <property type="match status" value="1"/>
</dbReference>
<evidence type="ECO:0000313" key="9">
    <source>
        <dbReference type="Proteomes" id="UP000233722"/>
    </source>
</evidence>
<dbReference type="CDD" id="cd01189">
    <property type="entry name" value="INT_ICEBs1_C_like"/>
    <property type="match status" value="1"/>
</dbReference>
<evidence type="ECO:0000259" key="6">
    <source>
        <dbReference type="PROSITE" id="PS51898"/>
    </source>
</evidence>
<dbReference type="InterPro" id="IPR011010">
    <property type="entry name" value="DNA_brk_join_enz"/>
</dbReference>
<dbReference type="InterPro" id="IPR013762">
    <property type="entry name" value="Integrase-like_cat_sf"/>
</dbReference>
<keyword evidence="4" id="KW-0233">DNA recombination</keyword>
<dbReference type="Pfam" id="PF00589">
    <property type="entry name" value="Phage_integrase"/>
    <property type="match status" value="1"/>
</dbReference>
<feature type="domain" description="Core-binding (CB)" evidence="7">
    <location>
        <begin position="60"/>
        <end position="145"/>
    </location>
</feature>
<dbReference type="Gene3D" id="1.10.150.130">
    <property type="match status" value="1"/>
</dbReference>
<dbReference type="InterPro" id="IPR044068">
    <property type="entry name" value="CB"/>
</dbReference>
<dbReference type="AlphaFoldDB" id="A0A2N3QTS0"/>
<comment type="similarity">
    <text evidence="1">Belongs to the 'phage' integrase family.</text>
</comment>
<dbReference type="PROSITE" id="PS51900">
    <property type="entry name" value="CB"/>
    <property type="match status" value="1"/>
</dbReference>
<name>A0A2N3QTS0_9BIFI</name>
<evidence type="ECO:0000256" key="2">
    <source>
        <dbReference type="ARBA" id="ARBA00022908"/>
    </source>
</evidence>
<evidence type="ECO:0000256" key="4">
    <source>
        <dbReference type="ARBA" id="ARBA00023172"/>
    </source>
</evidence>